<name>A0A6P8HT54_ACTTE</name>
<feature type="compositionally biased region" description="Polar residues" evidence="1">
    <location>
        <begin position="97"/>
        <end position="107"/>
    </location>
</feature>
<feature type="region of interest" description="Disordered" evidence="1">
    <location>
        <begin position="93"/>
        <end position="140"/>
    </location>
</feature>
<dbReference type="PANTHER" id="PTHR33244">
    <property type="entry name" value="INTEGRASE CATALYTIC DOMAIN-CONTAINING PROTEIN-RELATED"/>
    <property type="match status" value="1"/>
</dbReference>
<accession>A0A6P8HT54</accession>
<proteinExistence type="predicted"/>
<evidence type="ECO:0000313" key="3">
    <source>
        <dbReference type="RefSeq" id="XP_031558616.1"/>
    </source>
</evidence>
<dbReference type="RefSeq" id="XP_031558616.1">
    <property type="nucleotide sequence ID" value="XM_031702756.1"/>
</dbReference>
<gene>
    <name evidence="3" type="primary">LOC116295052</name>
</gene>
<dbReference type="Proteomes" id="UP000515163">
    <property type="component" value="Unplaced"/>
</dbReference>
<evidence type="ECO:0000313" key="2">
    <source>
        <dbReference type="Proteomes" id="UP000515163"/>
    </source>
</evidence>
<dbReference type="InParanoid" id="A0A6P8HT54"/>
<dbReference type="OrthoDB" id="5973558at2759"/>
<protein>
    <submittedName>
        <fullName evidence="3">Uncharacterized protein LOC116295052</fullName>
    </submittedName>
</protein>
<sequence length="140" mass="16065">MGRRCKTLLPMAGTLLQPRYATEEETRKLVGNRQRQEYYYNRRSKPLAPIEIGDTIRMQLPGQRTWNRVTCTTKAGPRSYEVQVEEGVYRRNRRQLLKTNEPLTATSPEKDNGEYAPPASELTQRTEQSDAPPAVEPVLC</sequence>
<dbReference type="AlphaFoldDB" id="A0A6P8HT54"/>
<dbReference type="KEGG" id="aten:116295052"/>
<evidence type="ECO:0000256" key="1">
    <source>
        <dbReference type="SAM" id="MobiDB-lite"/>
    </source>
</evidence>
<organism evidence="2 3">
    <name type="scientific">Actinia tenebrosa</name>
    <name type="common">Australian red waratah sea anemone</name>
    <dbReference type="NCBI Taxonomy" id="6105"/>
    <lineage>
        <taxon>Eukaryota</taxon>
        <taxon>Metazoa</taxon>
        <taxon>Cnidaria</taxon>
        <taxon>Anthozoa</taxon>
        <taxon>Hexacorallia</taxon>
        <taxon>Actiniaria</taxon>
        <taxon>Actiniidae</taxon>
        <taxon>Actinia</taxon>
    </lineage>
</organism>
<reference evidence="3" key="1">
    <citation type="submission" date="2025-08" db="UniProtKB">
        <authorList>
            <consortium name="RefSeq"/>
        </authorList>
    </citation>
    <scope>IDENTIFICATION</scope>
    <source>
        <tissue evidence="3">Tentacle</tissue>
    </source>
</reference>
<keyword evidence="2" id="KW-1185">Reference proteome</keyword>
<dbReference type="PANTHER" id="PTHR33244:SF3">
    <property type="entry name" value="PEPTIDASE A2 DOMAIN-CONTAINING PROTEIN"/>
    <property type="match status" value="1"/>
</dbReference>
<dbReference type="GeneID" id="116295052"/>